<keyword evidence="3" id="KW-0064">Aspartyl protease</keyword>
<dbReference type="Proteomes" id="UP000654075">
    <property type="component" value="Unassembled WGS sequence"/>
</dbReference>
<comment type="similarity">
    <text evidence="1">Belongs to the peptidase A1 family.</text>
</comment>
<name>A0A813ERP5_POLGL</name>
<feature type="non-terminal residue" evidence="7">
    <location>
        <position position="332"/>
    </location>
</feature>
<dbReference type="CDD" id="cd05471">
    <property type="entry name" value="pepsin_like"/>
    <property type="match status" value="1"/>
</dbReference>
<reference evidence="7" key="1">
    <citation type="submission" date="2021-02" db="EMBL/GenBank/DDBJ databases">
        <authorList>
            <person name="Dougan E. K."/>
            <person name="Rhodes N."/>
            <person name="Thang M."/>
            <person name="Chan C."/>
        </authorList>
    </citation>
    <scope>NUCLEOTIDE SEQUENCE</scope>
</reference>
<feature type="domain" description="Peptidase A1" evidence="6">
    <location>
        <begin position="1"/>
        <end position="296"/>
    </location>
</feature>
<keyword evidence="4" id="KW-0378">Hydrolase</keyword>
<dbReference type="InterPro" id="IPR001461">
    <property type="entry name" value="Aspartic_peptidase_A1"/>
</dbReference>
<keyword evidence="8" id="KW-1185">Reference proteome</keyword>
<evidence type="ECO:0000256" key="4">
    <source>
        <dbReference type="ARBA" id="ARBA00022801"/>
    </source>
</evidence>
<evidence type="ECO:0000259" key="6">
    <source>
        <dbReference type="PROSITE" id="PS51767"/>
    </source>
</evidence>
<dbReference type="GO" id="GO:0004190">
    <property type="term" value="F:aspartic-type endopeptidase activity"/>
    <property type="evidence" value="ECO:0007669"/>
    <property type="project" value="UniProtKB-KW"/>
</dbReference>
<dbReference type="SUPFAM" id="SSF50630">
    <property type="entry name" value="Acid proteases"/>
    <property type="match status" value="1"/>
</dbReference>
<dbReference type="OrthoDB" id="771136at2759"/>
<dbReference type="PANTHER" id="PTHR47966:SF51">
    <property type="entry name" value="BETA-SITE APP-CLEAVING ENZYME, ISOFORM A-RELATED"/>
    <property type="match status" value="1"/>
</dbReference>
<dbReference type="Gene3D" id="2.40.70.10">
    <property type="entry name" value="Acid Proteases"/>
    <property type="match status" value="2"/>
</dbReference>
<feature type="region of interest" description="Disordered" evidence="5">
    <location>
        <begin position="312"/>
        <end position="332"/>
    </location>
</feature>
<dbReference type="InterPro" id="IPR021109">
    <property type="entry name" value="Peptidase_aspartic_dom_sf"/>
</dbReference>
<protein>
    <recommendedName>
        <fullName evidence="6">Peptidase A1 domain-containing protein</fullName>
    </recommendedName>
</protein>
<dbReference type="GO" id="GO:0006508">
    <property type="term" value="P:proteolysis"/>
    <property type="evidence" value="ECO:0007669"/>
    <property type="project" value="UniProtKB-KW"/>
</dbReference>
<evidence type="ECO:0000313" key="7">
    <source>
        <dbReference type="EMBL" id="CAE8602333.1"/>
    </source>
</evidence>
<organism evidence="7 8">
    <name type="scientific">Polarella glacialis</name>
    <name type="common">Dinoflagellate</name>
    <dbReference type="NCBI Taxonomy" id="89957"/>
    <lineage>
        <taxon>Eukaryota</taxon>
        <taxon>Sar</taxon>
        <taxon>Alveolata</taxon>
        <taxon>Dinophyceae</taxon>
        <taxon>Suessiales</taxon>
        <taxon>Suessiaceae</taxon>
        <taxon>Polarella</taxon>
    </lineage>
</organism>
<evidence type="ECO:0000256" key="5">
    <source>
        <dbReference type="SAM" id="MobiDB-lite"/>
    </source>
</evidence>
<keyword evidence="2" id="KW-0645">Protease</keyword>
<gene>
    <name evidence="7" type="ORF">PGLA1383_LOCUS20579</name>
</gene>
<dbReference type="AlphaFoldDB" id="A0A813ERP5"/>
<dbReference type="EMBL" id="CAJNNV010014164">
    <property type="protein sequence ID" value="CAE8602333.1"/>
    <property type="molecule type" value="Genomic_DNA"/>
</dbReference>
<accession>A0A813ERP5</accession>
<dbReference type="PRINTS" id="PR00792">
    <property type="entry name" value="PEPSIN"/>
</dbReference>
<comment type="caution">
    <text evidence="7">The sequence shown here is derived from an EMBL/GenBank/DDBJ whole genome shotgun (WGS) entry which is preliminary data.</text>
</comment>
<evidence type="ECO:0000256" key="2">
    <source>
        <dbReference type="ARBA" id="ARBA00022670"/>
    </source>
</evidence>
<sequence>VTIQFGTGKVKGEFVRDSVCLQPLNSSTASFGCTEMRLVLASEMSAEPFSLFDFDGILGLGLEGLALHEQFSFFGQLTAQNTALQPQFSVFLARSDKGQSSISFGGHDADKAASGLSWVPVHKPEKGHWQVKIRQVRIGDVVLDDCADGECTAILDTGSSLLGAPRQTVRTMHRYLTRRVLVAPGGTGSGEGQVSASEAAATLATDCRTLAGLPLTFDLGENGPEIRLDAEDYFRPKPFNMTLPNQPSGWQLACRSLLLPLDLPPSMGSKVFVLGEPVLRKYYTVYDWASRRVGFAVAAHSAEEGVGALGAPEVGSESSLAAGSPLPLVAKR</sequence>
<evidence type="ECO:0000313" key="8">
    <source>
        <dbReference type="Proteomes" id="UP000654075"/>
    </source>
</evidence>
<dbReference type="PANTHER" id="PTHR47966">
    <property type="entry name" value="BETA-SITE APP-CLEAVING ENZYME, ISOFORM A-RELATED"/>
    <property type="match status" value="1"/>
</dbReference>
<evidence type="ECO:0000256" key="3">
    <source>
        <dbReference type="ARBA" id="ARBA00022750"/>
    </source>
</evidence>
<proteinExistence type="inferred from homology"/>
<dbReference type="PROSITE" id="PS51767">
    <property type="entry name" value="PEPTIDASE_A1"/>
    <property type="match status" value="1"/>
</dbReference>
<dbReference type="OMA" id="CHFRICK"/>
<dbReference type="InterPro" id="IPR033121">
    <property type="entry name" value="PEPTIDASE_A1"/>
</dbReference>
<evidence type="ECO:0000256" key="1">
    <source>
        <dbReference type="ARBA" id="ARBA00007447"/>
    </source>
</evidence>
<dbReference type="Pfam" id="PF00026">
    <property type="entry name" value="Asp"/>
    <property type="match status" value="1"/>
</dbReference>
<dbReference type="InterPro" id="IPR034164">
    <property type="entry name" value="Pepsin-like_dom"/>
</dbReference>